<name>A0A437M7U4_9SPHN</name>
<dbReference type="FunFam" id="3.40.50.720:FF:000084">
    <property type="entry name" value="Short-chain dehydrogenase reductase"/>
    <property type="match status" value="1"/>
</dbReference>
<dbReference type="Gene3D" id="3.40.50.720">
    <property type="entry name" value="NAD(P)-binding Rossmann-like Domain"/>
    <property type="match status" value="1"/>
</dbReference>
<dbReference type="OrthoDB" id="9792355at2"/>
<dbReference type="CDD" id="cd05233">
    <property type="entry name" value="SDR_c"/>
    <property type="match status" value="1"/>
</dbReference>
<dbReference type="AlphaFoldDB" id="A0A437M7U4"/>
<protein>
    <submittedName>
        <fullName evidence="2">SDR family oxidoreductase</fullName>
    </submittedName>
</protein>
<dbReference type="RefSeq" id="WP_127742390.1">
    <property type="nucleotide sequence ID" value="NZ_SACN01000001.1"/>
</dbReference>
<dbReference type="PANTHER" id="PTHR42879:SF2">
    <property type="entry name" value="3-OXOACYL-[ACYL-CARRIER-PROTEIN] REDUCTASE FABG"/>
    <property type="match status" value="1"/>
</dbReference>
<dbReference type="InterPro" id="IPR020904">
    <property type="entry name" value="Sc_DH/Rdtase_CS"/>
</dbReference>
<dbReference type="EMBL" id="SACN01000001">
    <property type="protein sequence ID" value="RVT93605.1"/>
    <property type="molecule type" value="Genomic_DNA"/>
</dbReference>
<dbReference type="PRINTS" id="PR00081">
    <property type="entry name" value="GDHRDH"/>
</dbReference>
<gene>
    <name evidence="2" type="ORF">EOD43_06980</name>
</gene>
<dbReference type="SUPFAM" id="SSF51735">
    <property type="entry name" value="NAD(P)-binding Rossmann-fold domains"/>
    <property type="match status" value="2"/>
</dbReference>
<dbReference type="PANTHER" id="PTHR42879">
    <property type="entry name" value="3-OXOACYL-(ACYL-CARRIER-PROTEIN) REDUCTASE"/>
    <property type="match status" value="1"/>
</dbReference>
<dbReference type="Pfam" id="PF13561">
    <property type="entry name" value="adh_short_C2"/>
    <property type="match status" value="1"/>
</dbReference>
<evidence type="ECO:0000313" key="2">
    <source>
        <dbReference type="EMBL" id="RVT93605.1"/>
    </source>
</evidence>
<sequence>MTTALLSNAGTRFGLIAAELLAGRRDRLILTVDRDCDAGLRDKLAALAGAEIIEADCAVEADWDRIAALIGGDVIDLQVHCPPAALGAVKAEVALHSAWLAARNANRLMRGQGTLLVQYLTAEPGKPTPELDAAANAFTLALSGALLDATKAGLTLRSNRLGFPASADPAHVRAATETLIDDRSRFMTGAVITLDGRSATGAASPRLDGKTILITGATSGIGRETAIEMGRLGAFVAVGGRKQPLAQETLDLVRAAGGDGMTVSLDVTSKDAWTAAIASVIAARGAIHGLINNAGEQKNRTIAELAQADLQFLTDINYRGMRTGMDEALHPIAASGGGAIINIASVAGIRAGYGASAYGGSKAAMIGLSLAYARDFASTGVRVNALQPGFIWSDSVADSMGAEGAAAFRAMIEPRTPLGRVGAPDDVAGMIAFLLSDAAAAISGQAITVSGGLELTFP</sequence>
<keyword evidence="3" id="KW-1185">Reference proteome</keyword>
<dbReference type="InterPro" id="IPR050259">
    <property type="entry name" value="SDR"/>
</dbReference>
<dbReference type="Proteomes" id="UP000282971">
    <property type="component" value="Unassembled WGS sequence"/>
</dbReference>
<proteinExistence type="inferred from homology"/>
<dbReference type="PROSITE" id="PS00061">
    <property type="entry name" value="ADH_SHORT"/>
    <property type="match status" value="1"/>
</dbReference>
<organism evidence="2 3">
    <name type="scientific">Sphingomonas crocodyli</name>
    <dbReference type="NCBI Taxonomy" id="1979270"/>
    <lineage>
        <taxon>Bacteria</taxon>
        <taxon>Pseudomonadati</taxon>
        <taxon>Pseudomonadota</taxon>
        <taxon>Alphaproteobacteria</taxon>
        <taxon>Sphingomonadales</taxon>
        <taxon>Sphingomonadaceae</taxon>
        <taxon>Sphingomonas</taxon>
    </lineage>
</organism>
<comment type="similarity">
    <text evidence="1">Belongs to the short-chain dehydrogenases/reductases (SDR) family.</text>
</comment>
<evidence type="ECO:0000256" key="1">
    <source>
        <dbReference type="ARBA" id="ARBA00006484"/>
    </source>
</evidence>
<accession>A0A437M7U4</accession>
<dbReference type="InterPro" id="IPR036291">
    <property type="entry name" value="NAD(P)-bd_dom_sf"/>
</dbReference>
<reference evidence="2 3" key="1">
    <citation type="submission" date="2019-01" db="EMBL/GenBank/DDBJ databases">
        <authorList>
            <person name="Chen W.-M."/>
        </authorList>
    </citation>
    <scope>NUCLEOTIDE SEQUENCE [LARGE SCALE GENOMIC DNA]</scope>
    <source>
        <strain evidence="2 3">CCP-7</strain>
    </source>
</reference>
<evidence type="ECO:0000313" key="3">
    <source>
        <dbReference type="Proteomes" id="UP000282971"/>
    </source>
</evidence>
<dbReference type="PRINTS" id="PR00080">
    <property type="entry name" value="SDRFAMILY"/>
</dbReference>
<comment type="caution">
    <text evidence="2">The sequence shown here is derived from an EMBL/GenBank/DDBJ whole genome shotgun (WGS) entry which is preliminary data.</text>
</comment>
<dbReference type="InterPro" id="IPR002347">
    <property type="entry name" value="SDR_fam"/>
</dbReference>
<dbReference type="GO" id="GO:0032787">
    <property type="term" value="P:monocarboxylic acid metabolic process"/>
    <property type="evidence" value="ECO:0007669"/>
    <property type="project" value="UniProtKB-ARBA"/>
</dbReference>